<evidence type="ECO:0000259" key="11">
    <source>
        <dbReference type="PROSITE" id="PS51471"/>
    </source>
</evidence>
<keyword evidence="7" id="KW-0292">Fruit ripening</keyword>
<evidence type="ECO:0000313" key="13">
    <source>
        <dbReference type="Proteomes" id="UP000657918"/>
    </source>
</evidence>
<evidence type="ECO:0000256" key="4">
    <source>
        <dbReference type="ARBA" id="ARBA00022896"/>
    </source>
</evidence>
<dbReference type="Proteomes" id="UP000657918">
    <property type="component" value="Unassembled WGS sequence"/>
</dbReference>
<dbReference type="SUPFAM" id="SSF51197">
    <property type="entry name" value="Clavaminate synthase-like"/>
    <property type="match status" value="1"/>
</dbReference>
<dbReference type="InterPro" id="IPR044861">
    <property type="entry name" value="IPNS-like_FE2OG_OXY"/>
</dbReference>
<dbReference type="EC" id="1.14.17.4" evidence="9"/>
<proteinExistence type="inferred from homology"/>
<dbReference type="GO" id="GO:0009835">
    <property type="term" value="P:fruit ripening"/>
    <property type="evidence" value="ECO:0007669"/>
    <property type="project" value="UniProtKB-KW"/>
</dbReference>
<dbReference type="GO" id="GO:0009815">
    <property type="term" value="F:1-aminocyclopropane-1-carboxylate oxidase activity"/>
    <property type="evidence" value="ECO:0007669"/>
    <property type="project" value="UniProtKB-EC"/>
</dbReference>
<reference evidence="12 13" key="1">
    <citation type="submission" date="2020-10" db="EMBL/GenBank/DDBJ databases">
        <title>Plant Genome Project.</title>
        <authorList>
            <person name="Zhang R.-G."/>
        </authorList>
    </citation>
    <scope>NUCLEOTIDE SEQUENCE [LARGE SCALE GENOMIC DNA]</scope>
    <source>
        <strain evidence="12">FAFU-HL-1</strain>
        <tissue evidence="12">Leaf</tissue>
    </source>
</reference>
<dbReference type="FunFam" id="2.60.120.330:FF:000002">
    <property type="entry name" value="1-aminocyclopropane-1-carboxylate oxidase 1"/>
    <property type="match status" value="1"/>
</dbReference>
<evidence type="ECO:0000256" key="3">
    <source>
        <dbReference type="ARBA" id="ARBA00022723"/>
    </source>
</evidence>
<gene>
    <name evidence="12" type="ORF">SADUNF_Sadunf02G0178900</name>
</gene>
<dbReference type="GO" id="GO:0046872">
    <property type="term" value="F:metal ion binding"/>
    <property type="evidence" value="ECO:0007669"/>
    <property type="project" value="UniProtKB-KW"/>
</dbReference>
<dbReference type="InterPro" id="IPR026992">
    <property type="entry name" value="DIOX_N"/>
</dbReference>
<dbReference type="GO" id="GO:0071398">
    <property type="term" value="P:cellular response to fatty acid"/>
    <property type="evidence" value="ECO:0007669"/>
    <property type="project" value="UniProtKB-ARBA"/>
</dbReference>
<evidence type="ECO:0000256" key="9">
    <source>
        <dbReference type="ARBA" id="ARBA00039090"/>
    </source>
</evidence>
<keyword evidence="4" id="KW-0847">Vitamin C</keyword>
<evidence type="ECO:0000256" key="2">
    <source>
        <dbReference type="ARBA" id="ARBA00022666"/>
    </source>
</evidence>
<name>A0A835TI11_9ROSI</name>
<evidence type="ECO:0000256" key="7">
    <source>
        <dbReference type="ARBA" id="ARBA00033478"/>
    </source>
</evidence>
<dbReference type="GO" id="GO:0031418">
    <property type="term" value="F:L-ascorbic acid binding"/>
    <property type="evidence" value="ECO:0007669"/>
    <property type="project" value="UniProtKB-KW"/>
</dbReference>
<comment type="similarity">
    <text evidence="1 10">Belongs to the iron/ascorbate-dependent oxidoreductase family.</text>
</comment>
<dbReference type="EMBL" id="JADGMS010000002">
    <property type="protein sequence ID" value="KAF9688261.1"/>
    <property type="molecule type" value="Genomic_DNA"/>
</dbReference>
<evidence type="ECO:0000256" key="1">
    <source>
        <dbReference type="ARBA" id="ARBA00008056"/>
    </source>
</evidence>
<accession>A0A835TI11</accession>
<dbReference type="GO" id="GO:0009693">
    <property type="term" value="P:ethylene biosynthetic process"/>
    <property type="evidence" value="ECO:0007669"/>
    <property type="project" value="UniProtKB-KW"/>
</dbReference>
<evidence type="ECO:0000256" key="6">
    <source>
        <dbReference type="ARBA" id="ARBA00023004"/>
    </source>
</evidence>
<dbReference type="OrthoDB" id="288590at2759"/>
<dbReference type="InterPro" id="IPR027443">
    <property type="entry name" value="IPNS-like_sf"/>
</dbReference>
<keyword evidence="3 10" id="KW-0479">Metal-binding</keyword>
<evidence type="ECO:0000256" key="5">
    <source>
        <dbReference type="ARBA" id="ARBA00023002"/>
    </source>
</evidence>
<dbReference type="PANTHER" id="PTHR47991">
    <property type="entry name" value="OXOGLUTARATE/IRON-DEPENDENT DIOXYGENASE"/>
    <property type="match status" value="1"/>
</dbReference>
<sequence>MEFPVIDMGKLNGEEKAATMEKIKDACENWGFFELSNHGIAHEFLDTVEGMTKEHYKKCMEQRFKELVASKALDGVQKEIKDMDWESTFFLRHLPESNIAELPDLDDEYRKVMKEFALKLEKLAEQLLDLLCENLGLEKGYLKKAFSGSTGSPNFGTKVSNYPPCPKPDLVKGLRAHTDAGGIILLFQDDKVSGLQLLKDGQWIDVPPMRHSIVVNLGDQLEVITNGKYKSVEHRVITQTHGTRMSIASFYNPGNDAVIYPAPALVEKEAEGKKQLYPKFVFDDYMKLYAGLKFQAKEPRFEAMKAVVTNVSLGPITTA</sequence>
<protein>
    <recommendedName>
        <fullName evidence="9">aminocyclopropanecarboxylate oxidase</fullName>
        <ecNumber evidence="9">1.14.17.4</ecNumber>
    </recommendedName>
</protein>
<keyword evidence="13" id="KW-1185">Reference proteome</keyword>
<keyword evidence="5 10" id="KW-0560">Oxidoreductase</keyword>
<organism evidence="12 13">
    <name type="scientific">Salix dunnii</name>
    <dbReference type="NCBI Taxonomy" id="1413687"/>
    <lineage>
        <taxon>Eukaryota</taxon>
        <taxon>Viridiplantae</taxon>
        <taxon>Streptophyta</taxon>
        <taxon>Embryophyta</taxon>
        <taxon>Tracheophyta</taxon>
        <taxon>Spermatophyta</taxon>
        <taxon>Magnoliopsida</taxon>
        <taxon>eudicotyledons</taxon>
        <taxon>Gunneridae</taxon>
        <taxon>Pentapetalae</taxon>
        <taxon>rosids</taxon>
        <taxon>fabids</taxon>
        <taxon>Malpighiales</taxon>
        <taxon>Salicaceae</taxon>
        <taxon>Saliceae</taxon>
        <taxon>Salix</taxon>
    </lineage>
</organism>
<evidence type="ECO:0000256" key="8">
    <source>
        <dbReference type="ARBA" id="ARBA00037892"/>
    </source>
</evidence>
<dbReference type="Pfam" id="PF03171">
    <property type="entry name" value="2OG-FeII_Oxy"/>
    <property type="match status" value="1"/>
</dbReference>
<keyword evidence="2" id="KW-0266">Ethylene biosynthesis</keyword>
<dbReference type="Gene3D" id="2.60.120.330">
    <property type="entry name" value="B-lactam Antibiotic, Isopenicillin N Synthase, Chain"/>
    <property type="match status" value="1"/>
</dbReference>
<dbReference type="InterPro" id="IPR005123">
    <property type="entry name" value="Oxoglu/Fe-dep_dioxygenase_dom"/>
</dbReference>
<feature type="domain" description="Fe2OG dioxygenase" evidence="11">
    <location>
        <begin position="153"/>
        <end position="253"/>
    </location>
</feature>
<dbReference type="PROSITE" id="PS51471">
    <property type="entry name" value="FE2OG_OXY"/>
    <property type="match status" value="1"/>
</dbReference>
<dbReference type="Pfam" id="PF14226">
    <property type="entry name" value="DIOX_N"/>
    <property type="match status" value="1"/>
</dbReference>
<evidence type="ECO:0000313" key="12">
    <source>
        <dbReference type="EMBL" id="KAF9688261.1"/>
    </source>
</evidence>
<keyword evidence="6 10" id="KW-0408">Iron</keyword>
<comment type="caution">
    <text evidence="12">The sequence shown here is derived from an EMBL/GenBank/DDBJ whole genome shotgun (WGS) entry which is preliminary data.</text>
</comment>
<dbReference type="AlphaFoldDB" id="A0A835TI11"/>
<evidence type="ECO:0000256" key="10">
    <source>
        <dbReference type="RuleBase" id="RU003682"/>
    </source>
</evidence>
<dbReference type="InterPro" id="IPR050295">
    <property type="entry name" value="Plant_2OG-oxidoreductases"/>
</dbReference>
<comment type="pathway">
    <text evidence="8">Alkene biosynthesis; ethylene biosynthesis via S-adenosyl-L-methionine; ethylene from S-adenosyl-L-methionine: step 2/2.</text>
</comment>